<dbReference type="SUPFAM" id="SSF51905">
    <property type="entry name" value="FAD/NAD(P)-binding domain"/>
    <property type="match status" value="1"/>
</dbReference>
<reference evidence="13" key="1">
    <citation type="journal article" date="2019" name="Int. J. Syst. Evol. Microbiol.">
        <title>The Global Catalogue of Microorganisms (GCM) 10K type strain sequencing project: providing services to taxonomists for standard genome sequencing and annotation.</title>
        <authorList>
            <consortium name="The Broad Institute Genomics Platform"/>
            <consortium name="The Broad Institute Genome Sequencing Center for Infectious Disease"/>
            <person name="Wu L."/>
            <person name="Ma J."/>
        </authorList>
    </citation>
    <scope>NUCLEOTIDE SEQUENCE [LARGE SCALE GENOMIC DNA]</scope>
    <source>
        <strain evidence="13">CCUG 46385</strain>
    </source>
</reference>
<keyword evidence="13" id="KW-1185">Reference proteome</keyword>
<name>A0ABV9QNN0_9FIRM</name>
<evidence type="ECO:0000256" key="4">
    <source>
        <dbReference type="ARBA" id="ARBA00022827"/>
    </source>
</evidence>
<dbReference type="InterPro" id="IPR016156">
    <property type="entry name" value="FAD/NAD-linked_Rdtase_dimer_sf"/>
</dbReference>
<evidence type="ECO:0000256" key="1">
    <source>
        <dbReference type="ARBA" id="ARBA00001974"/>
    </source>
</evidence>
<dbReference type="RefSeq" id="WP_379787797.1">
    <property type="nucleotide sequence ID" value="NZ_JBHSHL010000014.1"/>
</dbReference>
<keyword evidence="5" id="KW-0521">NADP</keyword>
<comment type="cofactor">
    <cofactor evidence="1">
        <name>FAD</name>
        <dbReference type="ChEBI" id="CHEBI:57692"/>
    </cofactor>
</comment>
<sequence>MKKYDVIVIGTGAGNIIIEEALKNGSKCALIEKDKFGGTCLTRGCIPTKVMVSVADAIREMQSYSKIGIRVEKPVVDFDLLSKRVWTKIDESIELKEFFEAADNLDVYEGTARFLENKVIEVTNKEDGSKEKLSADKIFINVGARTKINSFEGLDGVDYLTSETFFGHRFPQKPYKSIVILGGGPIGCEFAHVFSALGTKVTLVQHNVRLLPREEEEVSAEILKYMRHFGVEVILNQDTVSIREEAGSKFLVIKERTTGEEREVSAEEVLFASGVRANSNLLSLENTDIETDSKGWILTNEFLETSVEGVYALGDINGKQQFRHKANYEADILAHNLFMNKKPEEFRWTSYDLVPAVTFCYPQVAHVGLTQKEAVEQGYQVKVGYNHYYETAKGYALGHEKGDELGAFAKLIVDKDTNKMLGIHVVGTQASILIQPFLNLMNAGEQDLVPINEHIGSPLTFKLREEKAKRYLDPQDHRAIREAMVPHPTLSEVSIWTFYHMSE</sequence>
<dbReference type="Gene3D" id="3.30.390.30">
    <property type="match status" value="1"/>
</dbReference>
<dbReference type="PANTHER" id="PTHR43014:SF5">
    <property type="entry name" value="GLUTATHIONE REDUCTASE (NADPH)"/>
    <property type="match status" value="1"/>
</dbReference>
<evidence type="ECO:0000313" key="13">
    <source>
        <dbReference type="Proteomes" id="UP001595916"/>
    </source>
</evidence>
<dbReference type="InterPro" id="IPR012999">
    <property type="entry name" value="Pyr_OxRdtase_I_AS"/>
</dbReference>
<evidence type="ECO:0000259" key="11">
    <source>
        <dbReference type="Pfam" id="PF07992"/>
    </source>
</evidence>
<dbReference type="Pfam" id="PF02852">
    <property type="entry name" value="Pyr_redox_dim"/>
    <property type="match status" value="1"/>
</dbReference>
<dbReference type="InterPro" id="IPR004099">
    <property type="entry name" value="Pyr_nucl-diS_OxRdtase_dimer"/>
</dbReference>
<dbReference type="PRINTS" id="PR00368">
    <property type="entry name" value="FADPNR"/>
</dbReference>
<dbReference type="Gene3D" id="3.50.50.60">
    <property type="entry name" value="FAD/NAD(P)-binding domain"/>
    <property type="match status" value="2"/>
</dbReference>
<evidence type="ECO:0000256" key="8">
    <source>
        <dbReference type="ARBA" id="ARBA00023284"/>
    </source>
</evidence>
<evidence type="ECO:0000256" key="3">
    <source>
        <dbReference type="ARBA" id="ARBA00022630"/>
    </source>
</evidence>
<dbReference type="PANTHER" id="PTHR43014">
    <property type="entry name" value="MERCURIC REDUCTASE"/>
    <property type="match status" value="1"/>
</dbReference>
<feature type="domain" description="FAD/NAD(P)-binding" evidence="11">
    <location>
        <begin position="4"/>
        <end position="328"/>
    </location>
</feature>
<evidence type="ECO:0000256" key="5">
    <source>
        <dbReference type="ARBA" id="ARBA00022857"/>
    </source>
</evidence>
<gene>
    <name evidence="12" type="ORF">ACFO4R_04270</name>
</gene>
<keyword evidence="8 9" id="KW-0676">Redox-active center</keyword>
<dbReference type="PRINTS" id="PR00411">
    <property type="entry name" value="PNDRDTASEI"/>
</dbReference>
<evidence type="ECO:0000313" key="12">
    <source>
        <dbReference type="EMBL" id="MFC4804291.1"/>
    </source>
</evidence>
<evidence type="ECO:0000256" key="2">
    <source>
        <dbReference type="ARBA" id="ARBA00007532"/>
    </source>
</evidence>
<dbReference type="Proteomes" id="UP001595916">
    <property type="component" value="Unassembled WGS sequence"/>
</dbReference>
<dbReference type="GO" id="GO:0016491">
    <property type="term" value="F:oxidoreductase activity"/>
    <property type="evidence" value="ECO:0007669"/>
    <property type="project" value="UniProtKB-KW"/>
</dbReference>
<dbReference type="PROSITE" id="PS00076">
    <property type="entry name" value="PYRIDINE_REDOX_1"/>
    <property type="match status" value="1"/>
</dbReference>
<comment type="caution">
    <text evidence="12">The sequence shown here is derived from an EMBL/GenBank/DDBJ whole genome shotgun (WGS) entry which is preliminary data.</text>
</comment>
<evidence type="ECO:0000256" key="7">
    <source>
        <dbReference type="ARBA" id="ARBA00023157"/>
    </source>
</evidence>
<dbReference type="InterPro" id="IPR001100">
    <property type="entry name" value="Pyr_nuc-diS_OxRdtase"/>
</dbReference>
<proteinExistence type="inferred from homology"/>
<comment type="similarity">
    <text evidence="2 9">Belongs to the class-I pyridine nucleotide-disulfide oxidoreductase family.</text>
</comment>
<keyword evidence="6 9" id="KW-0560">Oxidoreductase</keyword>
<keyword evidence="3 9" id="KW-0285">Flavoprotein</keyword>
<feature type="domain" description="Pyridine nucleotide-disulphide oxidoreductase dimerisation" evidence="10">
    <location>
        <begin position="354"/>
        <end position="444"/>
    </location>
</feature>
<dbReference type="SUPFAM" id="SSF55424">
    <property type="entry name" value="FAD/NAD-linked reductases, dimerisation (C-terminal) domain"/>
    <property type="match status" value="1"/>
</dbReference>
<dbReference type="PIRSF" id="PIRSF000350">
    <property type="entry name" value="Mercury_reductase_MerA"/>
    <property type="match status" value="1"/>
</dbReference>
<evidence type="ECO:0000256" key="9">
    <source>
        <dbReference type="RuleBase" id="RU003691"/>
    </source>
</evidence>
<keyword evidence="7" id="KW-1015">Disulfide bond</keyword>
<dbReference type="InterPro" id="IPR023753">
    <property type="entry name" value="FAD/NAD-binding_dom"/>
</dbReference>
<evidence type="ECO:0000256" key="6">
    <source>
        <dbReference type="ARBA" id="ARBA00023002"/>
    </source>
</evidence>
<accession>A0ABV9QNN0</accession>
<evidence type="ECO:0000259" key="10">
    <source>
        <dbReference type="Pfam" id="PF02852"/>
    </source>
</evidence>
<protein>
    <submittedName>
        <fullName evidence="12">Dihydrolipoyl dehydrogenase family protein</fullName>
        <ecNumber evidence="12">1.-.-.-</ecNumber>
    </submittedName>
</protein>
<dbReference type="Pfam" id="PF07992">
    <property type="entry name" value="Pyr_redox_2"/>
    <property type="match status" value="1"/>
</dbReference>
<organism evidence="12 13">
    <name type="scientific">Filifactor villosus</name>
    <dbReference type="NCBI Taxonomy" id="29374"/>
    <lineage>
        <taxon>Bacteria</taxon>
        <taxon>Bacillati</taxon>
        <taxon>Bacillota</taxon>
        <taxon>Clostridia</taxon>
        <taxon>Peptostreptococcales</taxon>
        <taxon>Filifactoraceae</taxon>
        <taxon>Filifactor</taxon>
    </lineage>
</organism>
<dbReference type="InterPro" id="IPR036188">
    <property type="entry name" value="FAD/NAD-bd_sf"/>
</dbReference>
<dbReference type="EMBL" id="JBHSHL010000014">
    <property type="protein sequence ID" value="MFC4804291.1"/>
    <property type="molecule type" value="Genomic_DNA"/>
</dbReference>
<keyword evidence="4 9" id="KW-0274">FAD</keyword>
<dbReference type="EC" id="1.-.-.-" evidence="12"/>